<dbReference type="InterPro" id="IPR001638">
    <property type="entry name" value="Solute-binding_3/MltF_N"/>
</dbReference>
<sequence>MRLPRLVLCTLTLLLALGGLGQAAAQTAEPTPLRVCLNDVPHIPWRMADAQGRIQREGLDFVFLELLARRSGVPVQIALLPWKRCLAELKNGERDVVLSMSHLPEREELGVYPTRRGMVDESLALRHNRYSWYVAKASPLRWDGQHLSGAPTEALRVGVQSGYSIASVVRGLGLTVDEGARTAEANLEKLARGHVQAAALQVNEADRVLRGNPGLAARLRKLQPLLQERAYFTVFSHAYWRRNPRQVLDLWRDIAAVRDSAAYHQAEARALEQAGHTGP</sequence>
<name>A0A931J2E8_9BURK</name>
<protein>
    <submittedName>
        <fullName evidence="3">Transporter substrate-binding domain-containing protein</fullName>
    </submittedName>
</protein>
<feature type="domain" description="Solute-binding protein family 3/N-terminal" evidence="2">
    <location>
        <begin position="42"/>
        <end position="109"/>
    </location>
</feature>
<evidence type="ECO:0000313" key="3">
    <source>
        <dbReference type="EMBL" id="MBH9578319.1"/>
    </source>
</evidence>
<gene>
    <name evidence="3" type="ORF">I7X39_15620</name>
</gene>
<dbReference type="Proteomes" id="UP000613266">
    <property type="component" value="Unassembled WGS sequence"/>
</dbReference>
<accession>A0A931J2E8</accession>
<dbReference type="AlphaFoldDB" id="A0A931J2E8"/>
<dbReference type="SUPFAM" id="SSF53850">
    <property type="entry name" value="Periplasmic binding protein-like II"/>
    <property type="match status" value="1"/>
</dbReference>
<evidence type="ECO:0000256" key="1">
    <source>
        <dbReference type="SAM" id="SignalP"/>
    </source>
</evidence>
<proteinExistence type="predicted"/>
<feature type="chain" id="PRO_5037598666" evidence="1">
    <location>
        <begin position="26"/>
        <end position="279"/>
    </location>
</feature>
<evidence type="ECO:0000313" key="4">
    <source>
        <dbReference type="Proteomes" id="UP000613266"/>
    </source>
</evidence>
<reference evidence="3" key="1">
    <citation type="submission" date="2020-12" db="EMBL/GenBank/DDBJ databases">
        <title>The genome sequence of Inhella sp. 1Y17.</title>
        <authorList>
            <person name="Liu Y."/>
        </authorList>
    </citation>
    <scope>NUCLEOTIDE SEQUENCE</scope>
    <source>
        <strain evidence="3">1Y17</strain>
    </source>
</reference>
<evidence type="ECO:0000259" key="2">
    <source>
        <dbReference type="Pfam" id="PF00497"/>
    </source>
</evidence>
<keyword evidence="4" id="KW-1185">Reference proteome</keyword>
<dbReference type="Pfam" id="PF00497">
    <property type="entry name" value="SBP_bac_3"/>
    <property type="match status" value="1"/>
</dbReference>
<keyword evidence="1" id="KW-0732">Signal</keyword>
<comment type="caution">
    <text evidence="3">The sequence shown here is derived from an EMBL/GenBank/DDBJ whole genome shotgun (WGS) entry which is preliminary data.</text>
</comment>
<dbReference type="Gene3D" id="3.40.190.10">
    <property type="entry name" value="Periplasmic binding protein-like II"/>
    <property type="match status" value="2"/>
</dbReference>
<dbReference type="RefSeq" id="WP_198112089.1">
    <property type="nucleotide sequence ID" value="NZ_JAEDAK010000011.1"/>
</dbReference>
<organism evidence="3 4">
    <name type="scientific">Inhella proteolytica</name>
    <dbReference type="NCBI Taxonomy" id="2795029"/>
    <lineage>
        <taxon>Bacteria</taxon>
        <taxon>Pseudomonadati</taxon>
        <taxon>Pseudomonadota</taxon>
        <taxon>Betaproteobacteria</taxon>
        <taxon>Burkholderiales</taxon>
        <taxon>Sphaerotilaceae</taxon>
        <taxon>Inhella</taxon>
    </lineage>
</organism>
<dbReference type="EMBL" id="JAEDAK010000011">
    <property type="protein sequence ID" value="MBH9578319.1"/>
    <property type="molecule type" value="Genomic_DNA"/>
</dbReference>
<feature type="signal peptide" evidence="1">
    <location>
        <begin position="1"/>
        <end position="25"/>
    </location>
</feature>